<dbReference type="Pfam" id="PF12966">
    <property type="entry name" value="AtpR"/>
    <property type="match status" value="1"/>
</dbReference>
<evidence type="ECO:0000256" key="1">
    <source>
        <dbReference type="SAM" id="Phobius"/>
    </source>
</evidence>
<dbReference type="Proteomes" id="UP000316921">
    <property type="component" value="Chromosome"/>
</dbReference>
<evidence type="ECO:0000313" key="3">
    <source>
        <dbReference type="Proteomes" id="UP000316921"/>
    </source>
</evidence>
<sequence length="96" mass="10137">MHDVAGIALACASGGALGAGFFAGLYWTIQRGLSSTHPALWFLGSLIVRTALLLLGFYFVAGGHWQRLLACMVGFLMARLIVSRSARALPEASLAT</sequence>
<keyword evidence="1" id="KW-1133">Transmembrane helix</keyword>
<dbReference type="InterPro" id="IPR017581">
    <property type="entry name" value="AtpR-like"/>
</dbReference>
<protein>
    <submittedName>
        <fullName evidence="2">N-ATPase, AtpR subunit</fullName>
    </submittedName>
</protein>
<reference evidence="2 3" key="1">
    <citation type="submission" date="2019-02" db="EMBL/GenBank/DDBJ databases">
        <title>Deep-cultivation of Planctomycetes and their phenomic and genomic characterization uncovers novel biology.</title>
        <authorList>
            <person name="Wiegand S."/>
            <person name="Jogler M."/>
            <person name="Boedeker C."/>
            <person name="Pinto D."/>
            <person name="Vollmers J."/>
            <person name="Rivas-Marin E."/>
            <person name="Kohn T."/>
            <person name="Peeters S.H."/>
            <person name="Heuer A."/>
            <person name="Rast P."/>
            <person name="Oberbeckmann S."/>
            <person name="Bunk B."/>
            <person name="Jeske O."/>
            <person name="Meyerdierks A."/>
            <person name="Storesund J.E."/>
            <person name="Kallscheuer N."/>
            <person name="Luecker S."/>
            <person name="Lage O.M."/>
            <person name="Pohl T."/>
            <person name="Merkel B.J."/>
            <person name="Hornburger P."/>
            <person name="Mueller R.-W."/>
            <person name="Bruemmer F."/>
            <person name="Labrenz M."/>
            <person name="Spormann A.M."/>
            <person name="Op den Camp H."/>
            <person name="Overmann J."/>
            <person name="Amann R."/>
            <person name="Jetten M.S.M."/>
            <person name="Mascher T."/>
            <person name="Medema M.H."/>
            <person name="Devos D.P."/>
            <person name="Kaster A.-K."/>
            <person name="Ovreas L."/>
            <person name="Rohde M."/>
            <person name="Galperin M.Y."/>
            <person name="Jogler C."/>
        </authorList>
    </citation>
    <scope>NUCLEOTIDE SEQUENCE [LARGE SCALE GENOMIC DNA]</scope>
    <source>
        <strain evidence="2 3">Pla133</strain>
    </source>
</reference>
<dbReference type="EMBL" id="CP036287">
    <property type="protein sequence ID" value="QDU65261.1"/>
    <property type="molecule type" value="Genomic_DNA"/>
</dbReference>
<name>A0A518BE62_9BACT</name>
<organism evidence="2 3">
    <name type="scientific">Engelhardtia mirabilis</name>
    <dbReference type="NCBI Taxonomy" id="2528011"/>
    <lineage>
        <taxon>Bacteria</taxon>
        <taxon>Pseudomonadati</taxon>
        <taxon>Planctomycetota</taxon>
        <taxon>Planctomycetia</taxon>
        <taxon>Planctomycetia incertae sedis</taxon>
        <taxon>Engelhardtia</taxon>
    </lineage>
</organism>
<keyword evidence="1" id="KW-0812">Transmembrane</keyword>
<feature type="transmembrane region" description="Helical" evidence="1">
    <location>
        <begin position="39"/>
        <end position="59"/>
    </location>
</feature>
<proteinExistence type="predicted"/>
<dbReference type="KEGG" id="pbap:Pla133_03250"/>
<dbReference type="AlphaFoldDB" id="A0A518BE62"/>
<dbReference type="NCBIfam" id="TIGR03165">
    <property type="entry name" value="F1F0_chp_2"/>
    <property type="match status" value="1"/>
</dbReference>
<accession>A0A518BE62</accession>
<keyword evidence="3" id="KW-1185">Reference proteome</keyword>
<gene>
    <name evidence="2" type="ORF">Pla133_03250</name>
</gene>
<dbReference type="RefSeq" id="WP_145061699.1">
    <property type="nucleotide sequence ID" value="NZ_CP036287.1"/>
</dbReference>
<evidence type="ECO:0000313" key="2">
    <source>
        <dbReference type="EMBL" id="QDU65261.1"/>
    </source>
</evidence>
<keyword evidence="1" id="KW-0472">Membrane</keyword>
<feature type="transmembrane region" description="Helical" evidence="1">
    <location>
        <begin position="6"/>
        <end position="27"/>
    </location>
</feature>